<dbReference type="EMBL" id="JAWJAY010001572">
    <property type="protein sequence ID" value="MDV2888509.1"/>
    <property type="molecule type" value="Genomic_DNA"/>
</dbReference>
<dbReference type="GO" id="GO:0016740">
    <property type="term" value="F:transferase activity"/>
    <property type="evidence" value="ECO:0007669"/>
    <property type="project" value="UniProtKB-KW"/>
</dbReference>
<dbReference type="AlphaFoldDB" id="A0AAJ2U4I5"/>
<reference evidence="2" key="1">
    <citation type="submission" date="2023-10" db="EMBL/GenBank/DDBJ databases">
        <title>Screening of Alkalihalophilus pseudofirmusBZ-TG-HK211 and Its Alleviation of Salt Stress on Rapeseed Growth.</title>
        <authorList>
            <person name="Zhao B."/>
            <person name="Guo T."/>
        </authorList>
    </citation>
    <scope>NUCLEOTIDE SEQUENCE</scope>
    <source>
        <strain evidence="2">BZ-TG-HK211</strain>
    </source>
</reference>
<feature type="transmembrane region" description="Helical" evidence="1">
    <location>
        <begin position="29"/>
        <end position="49"/>
    </location>
</feature>
<dbReference type="Proteomes" id="UP001285636">
    <property type="component" value="Unassembled WGS sequence"/>
</dbReference>
<keyword evidence="2" id="KW-0808">Transferase</keyword>
<organism evidence="2 3">
    <name type="scientific">Alkalihalophilus pseudofirmus</name>
    <name type="common">Bacillus pseudofirmus</name>
    <dbReference type="NCBI Taxonomy" id="79885"/>
    <lineage>
        <taxon>Bacteria</taxon>
        <taxon>Bacillati</taxon>
        <taxon>Bacillota</taxon>
        <taxon>Bacilli</taxon>
        <taxon>Bacillales</taxon>
        <taxon>Bacillaceae</taxon>
        <taxon>Alkalihalophilus</taxon>
    </lineage>
</organism>
<protein>
    <submittedName>
        <fullName evidence="2">Undecaprenyl/decaprenyl-phosphate alpha-N-acetylglucosaminyl 1-phosphate transferase</fullName>
    </submittedName>
</protein>
<accession>A0AAJ2U4I5</accession>
<sequence>MLITPIVKKLAFKIGATDQPNLRKVHQKIMPRLGGLAIYISFLLGLLIMRPDTPYHEHEAIMVGGGIILLTGVL</sequence>
<keyword evidence="1" id="KW-1133">Transmembrane helix</keyword>
<keyword evidence="1" id="KW-0472">Membrane</keyword>
<gene>
    <name evidence="2" type="ORF">RYX45_25440</name>
</gene>
<name>A0AAJ2U4I5_ALKPS</name>
<evidence type="ECO:0000313" key="2">
    <source>
        <dbReference type="EMBL" id="MDV2888509.1"/>
    </source>
</evidence>
<keyword evidence="1" id="KW-0812">Transmembrane</keyword>
<feature type="non-terminal residue" evidence="2">
    <location>
        <position position="74"/>
    </location>
</feature>
<comment type="caution">
    <text evidence="2">The sequence shown here is derived from an EMBL/GenBank/DDBJ whole genome shotgun (WGS) entry which is preliminary data.</text>
</comment>
<evidence type="ECO:0000256" key="1">
    <source>
        <dbReference type="SAM" id="Phobius"/>
    </source>
</evidence>
<proteinExistence type="predicted"/>
<evidence type="ECO:0000313" key="3">
    <source>
        <dbReference type="Proteomes" id="UP001285636"/>
    </source>
</evidence>